<sequence length="122" mass="13303">MAQIAESSASGPPSTLFHFTTERSMQAILASEELWPSLKSENPRDALYGNGQYLTDIPPGKVSPSVLSYALVRLPFAGRRFTHYVEIDVTGLEVKPCRESVYLVEGDYPLGLSGRIKNSGVA</sequence>
<evidence type="ECO:0000259" key="1">
    <source>
        <dbReference type="Pfam" id="PF15633"/>
    </source>
</evidence>
<dbReference type="InterPro" id="IPR028920">
    <property type="entry name" value="Tox-ART-HYD1_dom"/>
</dbReference>
<dbReference type="RefSeq" id="WP_425559665.1">
    <property type="nucleotide sequence ID" value="NZ_BAABIS010000001.1"/>
</dbReference>
<dbReference type="Pfam" id="PF15633">
    <property type="entry name" value="Tox-ART-HYD1"/>
    <property type="match status" value="1"/>
</dbReference>
<protein>
    <recommendedName>
        <fullName evidence="1">Tox-ART-HYD1 domain-containing protein</fullName>
    </recommendedName>
</protein>
<organism evidence="2 3">
    <name type="scientific">Kitasatospora terrestris</name>
    <dbReference type="NCBI Taxonomy" id="258051"/>
    <lineage>
        <taxon>Bacteria</taxon>
        <taxon>Bacillati</taxon>
        <taxon>Actinomycetota</taxon>
        <taxon>Actinomycetes</taxon>
        <taxon>Kitasatosporales</taxon>
        <taxon>Streptomycetaceae</taxon>
        <taxon>Kitasatospora</taxon>
    </lineage>
</organism>
<comment type="caution">
    <text evidence="2">The sequence shown here is derived from an EMBL/GenBank/DDBJ whole genome shotgun (WGS) entry which is preliminary data.</text>
</comment>
<proteinExistence type="predicted"/>
<evidence type="ECO:0000313" key="2">
    <source>
        <dbReference type="EMBL" id="GAA4859606.1"/>
    </source>
</evidence>
<keyword evidence="3" id="KW-1185">Reference proteome</keyword>
<name>A0ABP9DTG9_9ACTN</name>
<accession>A0ABP9DTG9</accession>
<dbReference type="EMBL" id="BAABIS010000001">
    <property type="protein sequence ID" value="GAA4859606.1"/>
    <property type="molecule type" value="Genomic_DNA"/>
</dbReference>
<reference evidence="3" key="1">
    <citation type="journal article" date="2019" name="Int. J. Syst. Evol. Microbiol.">
        <title>The Global Catalogue of Microorganisms (GCM) 10K type strain sequencing project: providing services to taxonomists for standard genome sequencing and annotation.</title>
        <authorList>
            <consortium name="The Broad Institute Genomics Platform"/>
            <consortium name="The Broad Institute Genome Sequencing Center for Infectious Disease"/>
            <person name="Wu L."/>
            <person name="Ma J."/>
        </authorList>
    </citation>
    <scope>NUCLEOTIDE SEQUENCE [LARGE SCALE GENOMIC DNA]</scope>
    <source>
        <strain evidence="3">JCM 13006</strain>
    </source>
</reference>
<dbReference type="Proteomes" id="UP001501752">
    <property type="component" value="Unassembled WGS sequence"/>
</dbReference>
<gene>
    <name evidence="2" type="ORF">GCM10023235_41840</name>
</gene>
<feature type="domain" description="Tox-ART-HYD1" evidence="1">
    <location>
        <begin position="16"/>
        <end position="116"/>
    </location>
</feature>
<evidence type="ECO:0000313" key="3">
    <source>
        <dbReference type="Proteomes" id="UP001501752"/>
    </source>
</evidence>